<dbReference type="AlphaFoldDB" id="A0A484U5X6"/>
<gene>
    <name evidence="1" type="ORF">RAN3_3103</name>
</gene>
<reference evidence="1" key="1">
    <citation type="submission" date="2019-03" db="EMBL/GenBank/DDBJ databases">
        <authorList>
            <person name="Danneels B."/>
        </authorList>
    </citation>
    <scope>NUCLEOTIDE SEQUENCE</scope>
</reference>
<dbReference type="Pfam" id="PF13289">
    <property type="entry name" value="SIR2_2"/>
    <property type="match status" value="1"/>
</dbReference>
<proteinExistence type="predicted"/>
<organism evidence="1">
    <name type="scientific">plant metagenome</name>
    <dbReference type="NCBI Taxonomy" id="1297885"/>
    <lineage>
        <taxon>unclassified sequences</taxon>
        <taxon>metagenomes</taxon>
        <taxon>organismal metagenomes</taxon>
    </lineage>
</organism>
<sequence length="810" mass="91835">MLTLSSVVLQILGNHDCRAHYITVRPHMKIENENSFKSHLQKGINLFLGAGFSVEASGIFQGKPKAMPIGDDLRKEILKTFSRDENSRMLLPQLCQIISKTQRDALNDFLRKRFAVIEFSKLYSNIERINVKAIFTTNIDDLVFKIFEESKKYYINDISLRGPSIVGSSAIDYIALHGSVIHPSSEGLDFSPVEIASSFERDKDKWFGYIGRVQQTPTLYWGYSMADASVLQALAKETGNGRERAPAWVTLKTEDDEAIEYYSSLGFQIIIAETNDLLKYIGQIKVEKSLGSPKRLLDKRFSEYLIPPVNRVPVRTLTEFYLGAEPTWYDIFLGGLHKTKYFNMAQNSIAGGNNCLLIGAAVTGKSTLLRLLANSAPDLAQPLFIEELTPEKAQLLKKDIDAEGVKVVAFIDNAADAWEAIEILGTSNNIQIVSAERDYIFDSVAHRFPRGKFEIFDVSGLSDLDAQAVLDKIPSGVQRLGTKNIYEPLRVDFDPTFFEVLDLCIAGHLLADRFIEALQELKKEVPEKHDLLLLSCYLYSCRVPTSLDVAISFLSKVVGDPKRVYELLVSMGSLLSPYEGSLAETEQAFFVPRSRSVAEAVMRRVGSADLRRLLIQFHSEVSPTKIPRYDIFRRMAYDANLTNRAFPEWEDGLDFYENCFDRDRSHSFKQQGAIYLSRKKQYPLAFKWIDEAMAIAGRRAASVRNTYAVIMFNANYDKSTSAPEVIATLDESMQILQKCYTEDLRKVYHAKVFSDQSIKYAKKFPDSPRSFEYLDQASTWLNAELKSRQGDRAISQLLRDLRSARRYLPY</sequence>
<evidence type="ECO:0008006" key="2">
    <source>
        <dbReference type="Google" id="ProtNLM"/>
    </source>
</evidence>
<protein>
    <recommendedName>
        <fullName evidence="2">SIR2-like domain-containing protein</fullName>
    </recommendedName>
</protein>
<dbReference type="EMBL" id="CAADIO010000005">
    <property type="protein sequence ID" value="VFR82146.1"/>
    <property type="molecule type" value="Genomic_DNA"/>
</dbReference>
<name>A0A484U5X6_9ZZZZ</name>
<evidence type="ECO:0000313" key="1">
    <source>
        <dbReference type="EMBL" id="VFR82146.1"/>
    </source>
</evidence>
<accession>A0A484U5X6</accession>